<keyword evidence="1" id="KW-0727">SH2 domain</keyword>
<dbReference type="Pfam" id="PF00017">
    <property type="entry name" value="SH2"/>
    <property type="match status" value="1"/>
</dbReference>
<comment type="caution">
    <text evidence="4">The sequence shown here is derived from an EMBL/GenBank/DDBJ whole genome shotgun (WGS) entry which is preliminary data.</text>
</comment>
<gene>
    <name evidence="4" type="ORF">GSLYS_00001814001</name>
</gene>
<keyword evidence="5" id="KW-1185">Reference proteome</keyword>
<organism evidence="4 5">
    <name type="scientific">Lymnaea stagnalis</name>
    <name type="common">Great pond snail</name>
    <name type="synonym">Helix stagnalis</name>
    <dbReference type="NCBI Taxonomy" id="6523"/>
    <lineage>
        <taxon>Eukaryota</taxon>
        <taxon>Metazoa</taxon>
        <taxon>Spiralia</taxon>
        <taxon>Lophotrochozoa</taxon>
        <taxon>Mollusca</taxon>
        <taxon>Gastropoda</taxon>
        <taxon>Heterobranchia</taxon>
        <taxon>Euthyneura</taxon>
        <taxon>Panpulmonata</taxon>
        <taxon>Hygrophila</taxon>
        <taxon>Lymnaeoidea</taxon>
        <taxon>Lymnaeidae</taxon>
        <taxon>Lymnaea</taxon>
    </lineage>
</organism>
<dbReference type="Proteomes" id="UP001497497">
    <property type="component" value="Unassembled WGS sequence"/>
</dbReference>
<protein>
    <recommendedName>
        <fullName evidence="3">SH2 domain-containing protein</fullName>
    </recommendedName>
</protein>
<name>A0AAV2H1U5_LYMST</name>
<dbReference type="Gene3D" id="3.30.505.10">
    <property type="entry name" value="SH2 domain"/>
    <property type="match status" value="1"/>
</dbReference>
<dbReference type="SMART" id="SM00252">
    <property type="entry name" value="SH2"/>
    <property type="match status" value="1"/>
</dbReference>
<dbReference type="InterPro" id="IPR036860">
    <property type="entry name" value="SH2_dom_sf"/>
</dbReference>
<proteinExistence type="predicted"/>
<evidence type="ECO:0000256" key="1">
    <source>
        <dbReference type="PROSITE-ProRule" id="PRU00191"/>
    </source>
</evidence>
<dbReference type="SUPFAM" id="SSF55550">
    <property type="entry name" value="SH2 domain"/>
    <property type="match status" value="1"/>
</dbReference>
<feature type="domain" description="SH2" evidence="3">
    <location>
        <begin position="22"/>
        <end position="115"/>
    </location>
</feature>
<accession>A0AAV2H1U5</accession>
<dbReference type="CDD" id="cd00173">
    <property type="entry name" value="SH2"/>
    <property type="match status" value="1"/>
</dbReference>
<dbReference type="AlphaFoldDB" id="A0AAV2H1U5"/>
<feature type="region of interest" description="Disordered" evidence="2">
    <location>
        <begin position="130"/>
        <end position="182"/>
    </location>
</feature>
<dbReference type="PROSITE" id="PS50001">
    <property type="entry name" value="SH2"/>
    <property type="match status" value="1"/>
</dbReference>
<evidence type="ECO:0000256" key="2">
    <source>
        <dbReference type="SAM" id="MobiDB-lite"/>
    </source>
</evidence>
<sequence>MGGCVTKSSFTVNKAKDIKASRIQPFLFSKTDAEQVLIGSDEGDYLLYLDHESGKIVLSVRMKSYIRHYRITELNGLFYLEGQPYAYMDSIVLYHRKYKLNGAKLNKQAHLSARVVQTFAHRVAKANGNLHGYTHKDSPRAESPGSHLFPSARSSGKHSRANSYTSLLTSSSDSTSKQQQRL</sequence>
<evidence type="ECO:0000259" key="3">
    <source>
        <dbReference type="PROSITE" id="PS50001"/>
    </source>
</evidence>
<reference evidence="4 5" key="1">
    <citation type="submission" date="2024-04" db="EMBL/GenBank/DDBJ databases">
        <authorList>
            <consortium name="Genoscope - CEA"/>
            <person name="William W."/>
        </authorList>
    </citation>
    <scope>NUCLEOTIDE SEQUENCE [LARGE SCALE GENOMIC DNA]</scope>
</reference>
<dbReference type="EMBL" id="CAXITT010000020">
    <property type="protein sequence ID" value="CAL1527644.1"/>
    <property type="molecule type" value="Genomic_DNA"/>
</dbReference>
<evidence type="ECO:0000313" key="5">
    <source>
        <dbReference type="Proteomes" id="UP001497497"/>
    </source>
</evidence>
<evidence type="ECO:0000313" key="4">
    <source>
        <dbReference type="EMBL" id="CAL1527644.1"/>
    </source>
</evidence>
<feature type="compositionally biased region" description="Low complexity" evidence="2">
    <location>
        <begin position="163"/>
        <end position="176"/>
    </location>
</feature>
<dbReference type="InterPro" id="IPR000980">
    <property type="entry name" value="SH2"/>
</dbReference>